<feature type="compositionally biased region" description="Polar residues" evidence="19">
    <location>
        <begin position="2319"/>
        <end position="2328"/>
    </location>
</feature>
<dbReference type="InterPro" id="IPR017884">
    <property type="entry name" value="SANT_dom"/>
</dbReference>
<dbReference type="Gene3D" id="1.20.5.430">
    <property type="match status" value="1"/>
</dbReference>
<comment type="subcellular location">
    <subcellularLocation>
        <location evidence="1">Nucleus</location>
    </subcellularLocation>
</comment>
<feature type="compositionally biased region" description="Low complexity" evidence="19">
    <location>
        <begin position="1956"/>
        <end position="1975"/>
    </location>
</feature>
<evidence type="ECO:0000313" key="23">
    <source>
        <dbReference type="Proteomes" id="UP000261680"/>
    </source>
</evidence>
<feature type="compositionally biased region" description="Polar residues" evidence="19">
    <location>
        <begin position="1501"/>
        <end position="1527"/>
    </location>
</feature>
<dbReference type="FunFam" id="1.20.58.1880:FF:000004">
    <property type="entry name" value="nuclear receptor corepressor 1 isoform X4"/>
    <property type="match status" value="1"/>
</dbReference>
<dbReference type="InterPro" id="IPR017930">
    <property type="entry name" value="Myb_dom"/>
</dbReference>
<keyword evidence="24" id="KW-0675">Receptor</keyword>
<dbReference type="PROSITE" id="PS51293">
    <property type="entry name" value="SANT"/>
    <property type="match status" value="2"/>
</dbReference>
<feature type="region of interest" description="Disordered" evidence="19">
    <location>
        <begin position="497"/>
        <end position="633"/>
    </location>
</feature>
<evidence type="ECO:0000256" key="8">
    <source>
        <dbReference type="ARBA" id="ARBA00022853"/>
    </source>
</evidence>
<feature type="compositionally biased region" description="Low complexity" evidence="19">
    <location>
        <begin position="775"/>
        <end position="790"/>
    </location>
</feature>
<dbReference type="FunFam" id="1.20.5.430:FF:000001">
    <property type="entry name" value="Nuclear receptor corepressor 2 isoform 1"/>
    <property type="match status" value="1"/>
</dbReference>
<evidence type="ECO:0000256" key="4">
    <source>
        <dbReference type="ARBA" id="ARBA00022499"/>
    </source>
</evidence>
<evidence type="ECO:0000256" key="6">
    <source>
        <dbReference type="ARBA" id="ARBA00022737"/>
    </source>
</evidence>
<feature type="compositionally biased region" description="Basic and acidic residues" evidence="19">
    <location>
        <begin position="1211"/>
        <end position="1221"/>
    </location>
</feature>
<gene>
    <name evidence="24" type="primary">NCOR1</name>
</gene>
<dbReference type="CDD" id="cd00167">
    <property type="entry name" value="SANT"/>
    <property type="match status" value="2"/>
</dbReference>
<dbReference type="InterPro" id="IPR009057">
    <property type="entry name" value="Homeodomain-like_sf"/>
</dbReference>
<feature type="compositionally biased region" description="Basic and acidic residues" evidence="19">
    <location>
        <begin position="541"/>
        <end position="556"/>
    </location>
</feature>
<keyword evidence="9" id="KW-0007">Acetylation</keyword>
<dbReference type="GO" id="GO:0017053">
    <property type="term" value="C:transcription repressor complex"/>
    <property type="evidence" value="ECO:0007669"/>
    <property type="project" value="UniProtKB-ARBA"/>
</dbReference>
<dbReference type="PROSITE" id="PS50090">
    <property type="entry name" value="MYB_LIKE"/>
    <property type="match status" value="1"/>
</dbReference>
<feature type="compositionally biased region" description="Polar residues" evidence="19">
    <location>
        <begin position="1976"/>
        <end position="1999"/>
    </location>
</feature>
<keyword evidence="7" id="KW-0832">Ubl conjugation</keyword>
<comment type="function">
    <text evidence="17">Mediates transcriptional repression by certain nuclear receptors. Part of a complex which promotes histone deacetylation and the formation of repressive chromatin structures which may impede the access of basal transcription factors. Participates in the transcriptional repressor activity produced by BCL6. Recruited by ZBTB7A to the androgen response elements/ARE on target genes, negatively regulates androgen receptor signaling and androgen-induced cell proliferation. Mediates the NR1D1-dependent repression and circadian regulation of TSHB expression. The NCOR1-HDAC3 complex regulates the circadian expression of the core clock gene ARTNL/BMAL1 and the genes involved in lipid metabolism in the liver.</text>
</comment>
<feature type="domain" description="SANT" evidence="21">
    <location>
        <begin position="435"/>
        <end position="486"/>
    </location>
</feature>
<feature type="region of interest" description="Disordered" evidence="19">
    <location>
        <begin position="138"/>
        <end position="177"/>
    </location>
</feature>
<feature type="compositionally biased region" description="Basic and acidic residues" evidence="19">
    <location>
        <begin position="2013"/>
        <end position="2030"/>
    </location>
</feature>
<feature type="compositionally biased region" description="Low complexity" evidence="19">
    <location>
        <begin position="1909"/>
        <end position="1925"/>
    </location>
</feature>
<feature type="compositionally biased region" description="Pro residues" evidence="19">
    <location>
        <begin position="606"/>
        <end position="617"/>
    </location>
</feature>
<feature type="compositionally biased region" description="Basic and acidic residues" evidence="19">
    <location>
        <begin position="141"/>
        <end position="155"/>
    </location>
</feature>
<feature type="region of interest" description="Disordered" evidence="19">
    <location>
        <begin position="1739"/>
        <end position="1772"/>
    </location>
</feature>
<evidence type="ECO:0000256" key="1">
    <source>
        <dbReference type="ARBA" id="ARBA00004123"/>
    </source>
</evidence>
<dbReference type="Gene3D" id="1.20.58.1880">
    <property type="match status" value="1"/>
</dbReference>
<keyword evidence="13" id="KW-0238">DNA-binding</keyword>
<feature type="compositionally biased region" description="Low complexity" evidence="19">
    <location>
        <begin position="592"/>
        <end position="605"/>
    </location>
</feature>
<feature type="compositionally biased region" description="Polar residues" evidence="19">
    <location>
        <begin position="887"/>
        <end position="898"/>
    </location>
</feature>
<evidence type="ECO:0000256" key="9">
    <source>
        <dbReference type="ARBA" id="ARBA00022990"/>
    </source>
</evidence>
<evidence type="ECO:0000256" key="17">
    <source>
        <dbReference type="ARBA" id="ARBA00054129"/>
    </source>
</evidence>
<evidence type="ECO:0000256" key="2">
    <source>
        <dbReference type="ARBA" id="ARBA00010097"/>
    </source>
</evidence>
<organism evidence="23 24">
    <name type="scientific">Ursus maritimus</name>
    <name type="common">Polar bear</name>
    <name type="synonym">Thalarctos maritimus</name>
    <dbReference type="NCBI Taxonomy" id="29073"/>
    <lineage>
        <taxon>Eukaryota</taxon>
        <taxon>Metazoa</taxon>
        <taxon>Chordata</taxon>
        <taxon>Craniata</taxon>
        <taxon>Vertebrata</taxon>
        <taxon>Euteleostomi</taxon>
        <taxon>Mammalia</taxon>
        <taxon>Eutheria</taxon>
        <taxon>Laurasiatheria</taxon>
        <taxon>Carnivora</taxon>
        <taxon>Caniformia</taxon>
        <taxon>Ursidae</taxon>
        <taxon>Ursus</taxon>
    </lineage>
</organism>
<evidence type="ECO:0000256" key="7">
    <source>
        <dbReference type="ARBA" id="ARBA00022843"/>
    </source>
</evidence>
<keyword evidence="3" id="KW-0678">Repressor</keyword>
<keyword evidence="12" id="KW-0090">Biological rhythms</keyword>
<dbReference type="GO" id="GO:0048511">
    <property type="term" value="P:rhythmic process"/>
    <property type="evidence" value="ECO:0007669"/>
    <property type="project" value="UniProtKB-KW"/>
</dbReference>
<dbReference type="Proteomes" id="UP000261680">
    <property type="component" value="Unplaced"/>
</dbReference>
<feature type="compositionally biased region" description="Polar residues" evidence="19">
    <location>
        <begin position="1464"/>
        <end position="1475"/>
    </location>
</feature>
<feature type="region of interest" description="Disordered" evidence="19">
    <location>
        <begin position="1905"/>
        <end position="1928"/>
    </location>
</feature>
<dbReference type="PANTHER" id="PTHR13992:SF5">
    <property type="entry name" value="NUCLEAR RECEPTOR COREPRESSOR 1"/>
    <property type="match status" value="1"/>
</dbReference>
<feature type="compositionally biased region" description="Polar residues" evidence="19">
    <location>
        <begin position="698"/>
        <end position="708"/>
    </location>
</feature>
<evidence type="ECO:0000256" key="13">
    <source>
        <dbReference type="ARBA" id="ARBA00023125"/>
    </source>
</evidence>
<keyword evidence="5" id="KW-0597">Phosphoprotein</keyword>
<keyword evidence="14" id="KW-0804">Transcription</keyword>
<feature type="compositionally biased region" description="Basic and acidic residues" evidence="19">
    <location>
        <begin position="852"/>
        <end position="874"/>
    </location>
</feature>
<evidence type="ECO:0000259" key="21">
    <source>
        <dbReference type="PROSITE" id="PS51293"/>
    </source>
</evidence>
<evidence type="ECO:0000256" key="14">
    <source>
        <dbReference type="ARBA" id="ARBA00023163"/>
    </source>
</evidence>
<dbReference type="Gene3D" id="1.10.10.60">
    <property type="entry name" value="Homeodomain-like"/>
    <property type="match status" value="1"/>
</dbReference>
<feature type="domain" description="Myb-like" evidence="20">
    <location>
        <begin position="620"/>
        <end position="670"/>
    </location>
</feature>
<dbReference type="Pfam" id="PF00249">
    <property type="entry name" value="Myb_DNA-binding"/>
    <property type="match status" value="1"/>
</dbReference>
<feature type="compositionally biased region" description="Basic and acidic residues" evidence="19">
    <location>
        <begin position="212"/>
        <end position="221"/>
    </location>
</feature>
<dbReference type="GO" id="GO:1902532">
    <property type="term" value="P:negative regulation of intracellular signal transduction"/>
    <property type="evidence" value="ECO:0007669"/>
    <property type="project" value="UniProtKB-ARBA"/>
</dbReference>
<evidence type="ECO:0000256" key="15">
    <source>
        <dbReference type="ARBA" id="ARBA00023242"/>
    </source>
</evidence>
<dbReference type="InterPro" id="IPR051571">
    <property type="entry name" value="N-CoR_corepressor"/>
</dbReference>
<evidence type="ECO:0000259" key="22">
    <source>
        <dbReference type="PROSITE" id="PS51294"/>
    </source>
</evidence>
<feature type="domain" description="SANT" evidence="21">
    <location>
        <begin position="623"/>
        <end position="674"/>
    </location>
</feature>
<feature type="compositionally biased region" description="Basic and acidic residues" evidence="19">
    <location>
        <begin position="77"/>
        <end position="88"/>
    </location>
</feature>
<dbReference type="GO" id="GO:0006325">
    <property type="term" value="P:chromatin organization"/>
    <property type="evidence" value="ECO:0007669"/>
    <property type="project" value="UniProtKB-KW"/>
</dbReference>
<feature type="region of interest" description="Disordered" evidence="19">
    <location>
        <begin position="1039"/>
        <end position="1060"/>
    </location>
</feature>
<dbReference type="FunFam" id="1.10.10.60:FF:000026">
    <property type="entry name" value="Nuclear receptor corepressor 2 isoform 1"/>
    <property type="match status" value="1"/>
</dbReference>
<evidence type="ECO:0000256" key="5">
    <source>
        <dbReference type="ARBA" id="ARBA00022553"/>
    </source>
</evidence>
<dbReference type="GO" id="GO:0003714">
    <property type="term" value="F:transcription corepressor activity"/>
    <property type="evidence" value="ECO:0007669"/>
    <property type="project" value="TreeGrafter"/>
</dbReference>
<dbReference type="InterPro" id="IPR031557">
    <property type="entry name" value="N-CoR_GPS2_interact"/>
</dbReference>
<feature type="compositionally biased region" description="Acidic residues" evidence="19">
    <location>
        <begin position="709"/>
        <end position="728"/>
    </location>
</feature>
<feature type="region of interest" description="Disordered" evidence="19">
    <location>
        <begin position="1455"/>
        <end position="1553"/>
    </location>
</feature>
<accession>A0A8M1FV69</accession>
<dbReference type="SMART" id="SM00717">
    <property type="entry name" value="SANT"/>
    <property type="match status" value="2"/>
</dbReference>
<protein>
    <recommendedName>
        <fullName evidence="16">Nuclear receptor corepressor 1</fullName>
    </recommendedName>
</protein>
<dbReference type="GO" id="GO:0005829">
    <property type="term" value="C:cytosol"/>
    <property type="evidence" value="ECO:0007669"/>
    <property type="project" value="UniProtKB-ARBA"/>
</dbReference>
<feature type="domain" description="HTH myb-type" evidence="22">
    <location>
        <begin position="620"/>
        <end position="674"/>
    </location>
</feature>
<reference evidence="24" key="1">
    <citation type="submission" date="2025-08" db="UniProtKB">
        <authorList>
            <consortium name="RefSeq"/>
        </authorList>
    </citation>
    <scope>IDENTIFICATION</scope>
    <source>
        <tissue evidence="24">Whole blood</tissue>
    </source>
</reference>
<dbReference type="GO" id="GO:0000785">
    <property type="term" value="C:chromatin"/>
    <property type="evidence" value="ECO:0007669"/>
    <property type="project" value="TreeGrafter"/>
</dbReference>
<feature type="region of interest" description="Disordered" evidence="19">
    <location>
        <begin position="1956"/>
        <end position="2043"/>
    </location>
</feature>
<evidence type="ECO:0000256" key="12">
    <source>
        <dbReference type="ARBA" id="ARBA00023108"/>
    </source>
</evidence>
<keyword evidence="11" id="KW-0175">Coiled coil</keyword>
<dbReference type="GO" id="GO:0005654">
    <property type="term" value="C:nucleoplasm"/>
    <property type="evidence" value="ECO:0007669"/>
    <property type="project" value="UniProtKB-ARBA"/>
</dbReference>
<evidence type="ECO:0000259" key="20">
    <source>
        <dbReference type="PROSITE" id="PS50090"/>
    </source>
</evidence>
<evidence type="ECO:0000256" key="18">
    <source>
        <dbReference type="ARBA" id="ARBA00065205"/>
    </source>
</evidence>
<evidence type="ECO:0000256" key="16">
    <source>
        <dbReference type="ARBA" id="ARBA00044171"/>
    </source>
</evidence>
<feature type="region of interest" description="Disordered" evidence="19">
    <location>
        <begin position="1201"/>
        <end position="1221"/>
    </location>
</feature>
<feature type="region of interest" description="Disordered" evidence="19">
    <location>
        <begin position="2178"/>
        <end position="2328"/>
    </location>
</feature>
<evidence type="ECO:0000256" key="19">
    <source>
        <dbReference type="SAM" id="MobiDB-lite"/>
    </source>
</evidence>
<dbReference type="GeneID" id="103658515"/>
<keyword evidence="10" id="KW-0805">Transcription regulation</keyword>
<dbReference type="CTD" id="9611"/>
<keyword evidence="15" id="KW-0539">Nucleus</keyword>
<name>A0A8M1FV69_URSMA</name>
<comment type="subunit">
    <text evidence="18">Forms a large corepressor complex that contains SIN3A/B and histone deacetylases HDAC1 and HDAC2. This complex associates with the thyroid receptor (TR) and the retinoid acid receptor (RAR) in the absence of ligand. Interacts directly with RARA; the interaction is facilitated with RARA trimethylation. Component of the N-Cor repressor complex, at least composed of CBFA2T3, HEXIM1, NCOR1, NCOR2, HDAC3, TBL1X, TBL1XR1, CORO2A and GPS2. Interacts with ZBTB33; the interaction serves to recruit the N-CoR complex to promoter regions containing methylated CpG dinucleotides. Interacts with TRIM28 and KDM3A. Interacts (via the RD1 domain) with BAZ1A (via its N-terminal); the interaction corepresses a number of NCOR1-regulated genes. Interacts with BCL6, C1D, DACH1, HEXIM1, HDAC7, RORA, RORC, SAP30, SIAH2, SIN3A and SIN3B. May interact with DEAF1. Interacts with RXRA. Interacts with SETD5. Interacts with VDR. Interacts with ZBTB7A. Interacts with AR. Interacts with HDAC3.</text>
</comment>
<evidence type="ECO:0000256" key="3">
    <source>
        <dbReference type="ARBA" id="ARBA00022491"/>
    </source>
</evidence>
<dbReference type="GO" id="GO:0046966">
    <property type="term" value="F:nuclear thyroid hormone receptor binding"/>
    <property type="evidence" value="ECO:0007669"/>
    <property type="project" value="TreeGrafter"/>
</dbReference>
<comment type="similarity">
    <text evidence="2">Belongs to the N-CoR nuclear receptor corepressors family.</text>
</comment>
<keyword evidence="4" id="KW-1017">Isopeptide bond</keyword>
<feature type="compositionally biased region" description="Low complexity" evidence="19">
    <location>
        <begin position="51"/>
        <end position="64"/>
    </location>
</feature>
<dbReference type="InterPro" id="IPR001005">
    <property type="entry name" value="SANT/Myb"/>
</dbReference>
<dbReference type="RefSeq" id="XP_040486037.1">
    <property type="nucleotide sequence ID" value="XM_040630103.1"/>
</dbReference>
<feature type="compositionally biased region" description="Basic and acidic residues" evidence="19">
    <location>
        <begin position="509"/>
        <end position="531"/>
    </location>
</feature>
<dbReference type="Pfam" id="PF15784">
    <property type="entry name" value="GPS2_interact"/>
    <property type="match status" value="1"/>
</dbReference>
<keyword evidence="23" id="KW-1185">Reference proteome</keyword>
<dbReference type="GO" id="GO:0000122">
    <property type="term" value="P:negative regulation of transcription by RNA polymerase II"/>
    <property type="evidence" value="ECO:0007669"/>
    <property type="project" value="TreeGrafter"/>
</dbReference>
<feature type="region of interest" description="Disordered" evidence="19">
    <location>
        <begin position="206"/>
        <end position="231"/>
    </location>
</feature>
<dbReference type="PANTHER" id="PTHR13992">
    <property type="entry name" value="NUCLEAR RECEPTOR CO-REPRESSOR RELATED NCOR"/>
    <property type="match status" value="1"/>
</dbReference>
<proteinExistence type="inferred from homology"/>
<keyword evidence="6" id="KW-0677">Repeat</keyword>
<sequence length="2328" mass="256324">MSSSGYPPNQGAFSTEQSRYPPHSVQYTFPSTRHQQEFAVPDYRSSHLEVSQASQLLQQQQQQQLRRRPSLLSEFHPGSDRPQERRTGYEQFHPGPSPVDHDSLESKRPRLEQVSDPHFQRVSAAVLPVVHTLPEGLRSSADAKKDPAFGGKHEAPSSPISGQPCGDDQNASPSKLSKEELIQSMDRVDREIAKVEQQILKLKKKQQQLEEEAAKPPEPEKPVSPPPVEQKHRSIVQIIYDENRKKAEEAHKIFEGLGPKVELPLYNQPSDTKVYHENIKTNQVMRKKLILFFKRRNHARKQREQKICQRYDQLMEAWEKKVDRIENNPRRKAKESKTREYYEKQFPEIRKQREQQERFQRVGQRGAGLSATIARSEHEISEIIDGLSEQENNEKQMRQLSVIPPMMFDAEQRRVKFINMNGLMEDPMKIYKDRQFMNVWTDHEKEIFKDKFIQHPKNFGLIASYLERKSVPDCVLYYYLTKKNENYKALVRRNYGKRRGRNQQIARPSQEEKVEEKEEDKAEKTEKKEEEKKDEEEKDEKEDSKENTKEKDKTEGTAEETEEREQATPRGRKTANSQGRRKGRITRSMTNEAAAASAAAAAATEEPPPPLPPPPEPISTEPVETSRWTEEEMEVAKKGLVEHGRNWAAIAKMVGTKSEAQCKNFYFNYKRRHNLDNLLQQHKQKTSRKPREERDVSQCESVASTVSAQEDEDIEASNEEENPEDSEGAENSSDTESAPSPSPVEAVKPSEDSPDNATPRGNTEPGAELESTTEPAPSASPSSAVQSAKPVESEGVEPQANDSITVEAAEPMDVDRQEHSAEVTSVLDLPTTAKSDSVDVEMRAPESNPSKVEGDTKERDLERASEKTEPRDEDLVVAQQVCAQRPEPQSDNDSSATCSADEDVDGEPERQRMFPLDSKPSLLNPPGSILVSSPGKPNPLDLPQLQHRAAVIPPMVSCTPCNIPIGTPVSGYALYQRHIKAMHESALLEEQRQRQEQIDLECRSSTSPCATAKSPNREWEVLQPAPHQVITNLPEAVRLPTTRPTRPPPPLIPSSKTTVASEKPSFILGGSISQGTPGTYLTSHNQTSYTQEAAKPSVGSISLGLPRQQESAKSATVPYIKQEEFSPRSQNSQPEGLLVRAQHEGVVRGTTGAIQEGSITRGTPTSKISVEGIPSLRGSITQGTPALSQAGIPSEALVKGSLSRMPIEESSPEKGREEAASKGHVIYEGKSGHILSYDNIKNAREGTRSPRTAHEISLKRSYESVEGNIKQGLSMRESPVSAPLEGLICRALPRGSPHSDLKERTVLSGSIMQGTPRATTDSFEDGLKYPKQIKRESPPIRAFEGAITKGKPYDGITTIKEMGRSIHEIPRQDILSQESRKTPEVVQSTRPIIEGSISQGTPIKFDSNSGQSAIKHNVKSLITGPNKLPRGMPPLEIVPESIKVVERGKYEDVKAGEPVRSRHTSVVSSGPSVLRSTLHDAPKAQLSPGIYDDSSARRTPVSYQNTMSRGSPMMNRTSDVTISSSKSTNHERKSTLTPTQRESIPAKSPVPGVDPVVSHSPFEAHHRGSGTGEVYRSHLATHLDPAMPFHRALDPAAAAYLFQRQLSPTPAYPSQYQLYAMENTRQTILNDYITSQQMQVNLRPDVARGLSPREQQLGLPYPATRGIIDLTNMPPAILVPHPGGTSTPPMDRITYIPGTQITFPPRPYNSASMSPGHSTHLAAAASAEREKERERIAAAASSDLYLRPGSEQPGRPGSHGYVRSPSPSVRAQETMLQQRPSVFQGTNGTSVITPLDPSAQLRVMPLPAGGPSISQGLPASRYSTAADALAALVDAAASAPQMEVSKTKEISSHRYEAPGDAIEVISPAGSPAPPPEKLQAYQPEVVKAAPADSEATRQYEGPLHHYRPQQEPLSPQQQLPASSQADAVGQVPRTHRLITLADHICQIITQDFARNQVSTQPPQQPPTSTFQNSPSALVSTPVRTKTSNRYSPESQSQSVHHQRPGSRVSPENLVDKSRGRPGKSPERSHIPSESYEPISPPQVPVVHEKQDSMLLLSQRGAEPAEQRNDSRSPGSISYLPSFFTKLENTSPMVKSKKQEIFRKLNSSGGGDSDMATAQPGTEIFNLPAVTTSGSVSSRGHSFADPASNLGLEDIIRKALMGSFDDKAEEHGVVMAQPVGVVPGGANTSVVTGGEARREEGDPSPHSGGVCKPKLISKSNSRKSKSPIPGQGYLGTERPSSVSSVHSEGDYHRQTPGWAWEDRPSSTGSTQFPYNPLTMRMLSSTPPTPLACAPSSVNPAAPHAQSRLWEREPAPLLSAQYETLSDSDD</sequence>
<feature type="compositionally biased region" description="Polar residues" evidence="19">
    <location>
        <begin position="1"/>
        <end position="18"/>
    </location>
</feature>
<feature type="compositionally biased region" description="Basic and acidic residues" evidence="19">
    <location>
        <begin position="99"/>
        <end position="119"/>
    </location>
</feature>
<keyword evidence="8" id="KW-0156">Chromatin regulator</keyword>
<feature type="region of interest" description="Disordered" evidence="19">
    <location>
        <begin position="1"/>
        <end position="120"/>
    </location>
</feature>
<evidence type="ECO:0000256" key="10">
    <source>
        <dbReference type="ARBA" id="ARBA00023015"/>
    </source>
</evidence>
<evidence type="ECO:0000256" key="11">
    <source>
        <dbReference type="ARBA" id="ARBA00023054"/>
    </source>
</evidence>
<dbReference type="SUPFAM" id="SSF46689">
    <property type="entry name" value="Homeodomain-like"/>
    <property type="match status" value="2"/>
</dbReference>
<evidence type="ECO:0000313" key="24">
    <source>
        <dbReference type="RefSeq" id="XP_040486037.1"/>
    </source>
</evidence>
<feature type="region of interest" description="Disordered" evidence="19">
    <location>
        <begin position="677"/>
        <end position="937"/>
    </location>
</feature>
<dbReference type="GO" id="GO:0003677">
    <property type="term" value="F:DNA binding"/>
    <property type="evidence" value="ECO:0007669"/>
    <property type="project" value="UniProtKB-KW"/>
</dbReference>
<dbReference type="PROSITE" id="PS51294">
    <property type="entry name" value="HTH_MYB"/>
    <property type="match status" value="1"/>
</dbReference>